<organism evidence="3 4">
    <name type="scientific">Leptotrichia hongkongensis</name>
    <dbReference type="NCBI Taxonomy" id="554406"/>
    <lineage>
        <taxon>Bacteria</taxon>
        <taxon>Fusobacteriati</taxon>
        <taxon>Fusobacteriota</taxon>
        <taxon>Fusobacteriia</taxon>
        <taxon>Fusobacteriales</taxon>
        <taxon>Leptotrichiaceae</taxon>
        <taxon>Leptotrichia</taxon>
    </lineage>
</organism>
<dbReference type="PROSITE" id="PS51208">
    <property type="entry name" value="AUTOTRANSPORTER"/>
    <property type="match status" value="1"/>
</dbReference>
<dbReference type="InterPro" id="IPR053787">
    <property type="entry name" value="Autotransptr-assoc_N"/>
</dbReference>
<name>A0A510L971_9FUSO</name>
<evidence type="ECO:0000313" key="3">
    <source>
        <dbReference type="EMBL" id="BBM59561.1"/>
    </source>
</evidence>
<dbReference type="InterPro" id="IPR036709">
    <property type="entry name" value="Autotransporte_beta_dom_sf"/>
</dbReference>
<dbReference type="RefSeq" id="WP_147005589.1">
    <property type="nucleotide sequence ID" value="NZ_AP019846.1"/>
</dbReference>
<dbReference type="KEGG" id="lhg:JMUB5056_1145"/>
<feature type="region of interest" description="Disordered" evidence="1">
    <location>
        <begin position="279"/>
        <end position="307"/>
    </location>
</feature>
<dbReference type="InterPro" id="IPR005546">
    <property type="entry name" value="Autotransporte_beta"/>
</dbReference>
<evidence type="ECO:0000313" key="4">
    <source>
        <dbReference type="Proteomes" id="UP000321561"/>
    </source>
</evidence>
<accession>A0A510L971</accession>
<feature type="domain" description="Autotransporter" evidence="2">
    <location>
        <begin position="2100"/>
        <end position="2387"/>
    </location>
</feature>
<dbReference type="EMBL" id="AP019846">
    <property type="protein sequence ID" value="BBM59561.1"/>
    <property type="molecule type" value="Genomic_DNA"/>
</dbReference>
<feature type="compositionally biased region" description="Basic and acidic residues" evidence="1">
    <location>
        <begin position="282"/>
        <end position="296"/>
    </location>
</feature>
<proteinExistence type="predicted"/>
<protein>
    <recommendedName>
        <fullName evidence="2">Autotransporter domain-containing protein</fullName>
    </recommendedName>
</protein>
<sequence>MTNNLRKVKQDLCSLAKRTKDFKYTDSALFMFLLTGLVMVRNNLFSTTANKEIKTQKEEISTSIKNIHQKFKETRRENDKLLKDANLELIQLMEQGDHVVKSPWSSWQYGMNYFNNNWNGTYKGRGDKKEKYPYEGIFQRSEDAFERYTSPLSSKYKELPTSTNPYSASSNARLGLSNKGYGISSTSPRQEPLSTLNVDASIRPKDVSRDPVEAPRVSVPVPQLSAIGVPNLLPPSLNIPTPATPTISLNLPTPNTNPFTDFCFTCGTQNGVHQVDNTKSFNDARHNSSDGNDPDKTPNWTDGGNNKFWTGYNPVTGKLTPNSGINGNIRNFSYSSGGRTNWTPRTAATLYFNKSYDTRARANTAQGLSAANMKKPKPDPVGFEARNVEVYVAGNVSDNAGNNAGKTSGNHDGAIGIHTVWDGTLSNIKGHLYGRANFLSIETWHSGRLQFNNVLVNIERDDSKGIKANENTLFYIYPATYDTIASHNYWAGAPKQRGGFIGKVDAKITSNKNIVYSVLGAQGSFEITSTGKYELEGADNIVYSGLGYSPNFNNLKGSGIIQDLYNTGLTPSLKLDKAPESYGDGNVVMLFNNRISLAGKAFYDSPTNSSNQYISNDGNGPIRKANWEKSGVGIYQGEIRAKAIIGNQLNMANSGTQTAAGNTTTIRNGGIETERTGDANYVENNIGIYARSGQRGKETINGQVAEIKPSQDLGAIDAARGTDFNRDEVHSLQVNDIDISFGKYAKNGIMMVSENGTVLDAAMSTNKHEGSDTTTVPIMTGDIKDYGTANLNGKISYNDASNEAATGTIIAYSDGKWQNSVHGMISNEAKRFEGKPSEINIGRNVVLTGRYKKFADGTESTPVAYVAKNGGEITAHEKTSAKGFGGLLAYAEAGGKVTLKKEADSVSEWAKKDQETKPYLYENIGGYAKGSGSTVTFEDNLKINGMAGFADGTGAVVNLNKNANKVQTGKSGALVALNGGLVNFGGGDIYHETEVTTNSVGTANQGDNAGNHAQSTPFFAGANSKVNFTGATTINMSDGILKAGETSDYTATAGTATKYNGMQNVSVKLTGDNVVLAAYDGNTTNWTGSSAGSSQVMTEMKINPSNFNSNGKKYKIFYINGIFNLNTNLDLDDATNEFNKSLGLSNEKFNIANGMTVSSLTGKGLVMGSNTSATDNTSNMYNNEGTVDIKGGNVASTTALNVSYGTIHNKNLINVDKGIGAYGINGSKLINDQNANINITGEGVGMAAFTSGTSLQDYGTDKNIANGTLGTAKTLEILNKGTLTVNGDTSVGIYGKTDKLAGAHASTNITRANGLISNEGKIIMTGNKAVGIVSNGLGNTVTLNGTGSSDIVIQGTEGIGVYAENSDVNLLTNYGIEVKDKGTGIFIKDGSNVSAGTLELKYSGSNTETGVGLFYDNASGGVKTNNTNVNLVDTVGTTGGVVGLYVKGNGVLLTNNGNVSGHRGYGLITEGTELVNAGIITLNNPVDAATKKPSVGIYTKATDKITNNGIITVGDNSVGIYGHAVDNNGTINTGAGGTGIYSSGGDVNLNSGSINVGTEKAAAVYTNGSGQTVRAHSGSNLSIGDNSFGFINESKTSGTGNKIISDISSISNLGNETVYIYSADARAGAEVINNTNLTSTGSYNYGLYSAGKVTNNADINFGSGFGNVGIYSTHGGEATNAAGKNITVGASFIDDNNPLNNRYAVGMAAGFTPTQSEIAAGKRAYTGNIINNGTINVTGPSSIGMYGTGQGTKVINAAGATINLNASNTTGMYLDNGAYGYNYGTIRSNGTGLEKVVGVVVKNGSTIENHGDIILDAKSAVGILAKGDIAGNNLGIIKNYKTMIIQGEGSIDEKADGNQSSLGKGLMGVSIEVPKGSSVGTITVNGNPVVPTIATSSAEEYKAMQTSTIGMYIDTSSKRFTNPIQGLSTLSGLTKADLIIGAEAAENTTSKYIQLDKKILDPYNEMIKQNPQIKDWNIYSGSLTWMATVAQNQTDGTIENAYMAKIPYTFWAGKEPNPVEVTDTYNFLDGLEQRYGVEGLGTREKTLFDKISGIGNNEQVLFFQAIDEMMGHQYGNTQQRINSTGNMLDKEFNYLKKEWRNPSKQNNKIKVFGMRDEYNTDTAGIINYTSNSYGFAYVHEDEAIKLGNSSGWYAGAVTNRFKFKDIGKSSENQTMIKAGVFKKMSPKKDYNGALQWTIGGDVFAGLNEMRRRYLVVDEIFEAKSDYHSYGAAVKTDLGYDIRMSERTHLRPYGALKMEYGRFNNIKEDTGEMRLEVKGNDYFSVKPEVGVEFKYVQPLAVRTNLSVGLTASYENELGKVGEVNNKGRVRYTTADWFNIRGEKDDRRGNGKFDLNIGVDNTRFGVTVNGGYDTKGKNVRGGIGFRAIY</sequence>
<dbReference type="NCBIfam" id="NF033175">
    <property type="entry name" value="fuso_auto_Nterm"/>
    <property type="match status" value="1"/>
</dbReference>
<evidence type="ECO:0000256" key="1">
    <source>
        <dbReference type="SAM" id="MobiDB-lite"/>
    </source>
</evidence>
<gene>
    <name evidence="3" type="ORF">JMUB5056_1145</name>
</gene>
<dbReference type="OrthoDB" id="78031at2"/>
<dbReference type="Pfam" id="PF03797">
    <property type="entry name" value="Autotransporter"/>
    <property type="match status" value="1"/>
</dbReference>
<dbReference type="Proteomes" id="UP000321561">
    <property type="component" value="Chromosome"/>
</dbReference>
<feature type="compositionally biased region" description="Polar residues" evidence="1">
    <location>
        <begin position="298"/>
        <end position="307"/>
    </location>
</feature>
<dbReference type="SMART" id="SM00869">
    <property type="entry name" value="Autotransporter"/>
    <property type="match status" value="1"/>
</dbReference>
<reference evidence="3 4" key="1">
    <citation type="submission" date="2019-07" db="EMBL/GenBank/DDBJ databases">
        <title>Complete Genome Sequence of Leptotrichia hongkongensis Strain JMUB5056.</title>
        <authorList>
            <person name="Watanabe S."/>
            <person name="Cui L."/>
        </authorList>
    </citation>
    <scope>NUCLEOTIDE SEQUENCE [LARGE SCALE GENOMIC DNA]</scope>
    <source>
        <strain evidence="3 4">JMUB5056</strain>
    </source>
</reference>
<dbReference type="SUPFAM" id="SSF103515">
    <property type="entry name" value="Autotransporter"/>
    <property type="match status" value="1"/>
</dbReference>
<evidence type="ECO:0000259" key="2">
    <source>
        <dbReference type="PROSITE" id="PS51208"/>
    </source>
</evidence>